<name>A0ABN6LRA3_9ENTR</name>
<sequence>MKYHLQEGSFQLFPAAWQDTSMTLLRDDESGLSVVVSRGPIPEGSDAEKEFHRQWDQLRAQMGEVQQSAFTRVLVGPQQNIRAVEVETAFLRADTRIWQKQLAMQAVDKPMLLIFTFSALRPFTDQDAEHWNALKQSLTLNNNRNV</sequence>
<dbReference type="Proteomes" id="UP001320460">
    <property type="component" value="Chromosome"/>
</dbReference>
<dbReference type="InterPro" id="IPR014894">
    <property type="entry name" value="DcrB/EagT6"/>
</dbReference>
<dbReference type="Gene3D" id="3.40.1000.10">
    <property type="entry name" value="Mog1/PsbP, alpha/beta/alpha sandwich"/>
    <property type="match status" value="1"/>
</dbReference>
<dbReference type="SUPFAM" id="SSF55724">
    <property type="entry name" value="Mog1p/PsbP-like"/>
    <property type="match status" value="1"/>
</dbReference>
<proteinExistence type="predicted"/>
<dbReference type="EMBL" id="AP025334">
    <property type="protein sequence ID" value="BDD51706.1"/>
    <property type="molecule type" value="Genomic_DNA"/>
</dbReference>
<dbReference type="Pfam" id="PF08786">
    <property type="entry name" value="DcrB"/>
    <property type="match status" value="1"/>
</dbReference>
<evidence type="ECO:0008006" key="3">
    <source>
        <dbReference type="Google" id="ProtNLM"/>
    </source>
</evidence>
<keyword evidence="2" id="KW-1185">Reference proteome</keyword>
<evidence type="ECO:0000313" key="2">
    <source>
        <dbReference type="Proteomes" id="UP001320460"/>
    </source>
</evidence>
<accession>A0ABN6LRA3</accession>
<gene>
    <name evidence="1" type="ORF">PDTA9734_31930</name>
</gene>
<evidence type="ECO:0000313" key="1">
    <source>
        <dbReference type="EMBL" id="BDD51706.1"/>
    </source>
</evidence>
<organism evidence="1 2">
    <name type="scientific">Phytobacter diazotrophicus</name>
    <dbReference type="NCBI Taxonomy" id="395631"/>
    <lineage>
        <taxon>Bacteria</taxon>
        <taxon>Pseudomonadati</taxon>
        <taxon>Pseudomonadota</taxon>
        <taxon>Gammaproteobacteria</taxon>
        <taxon>Enterobacterales</taxon>
        <taxon>Enterobacteriaceae</taxon>
        <taxon>Phytobacter</taxon>
    </lineage>
</organism>
<protein>
    <recommendedName>
        <fullName evidence="3">DUF1795 domain-containing protein</fullName>
    </recommendedName>
</protein>
<dbReference type="InterPro" id="IPR016123">
    <property type="entry name" value="Mog1/PsbP_a/b/a-sand"/>
</dbReference>
<reference evidence="1 2" key="1">
    <citation type="submission" date="2021-12" db="EMBL/GenBank/DDBJ databases">
        <title>Complete genome sequence of Phytobacter diazotrophicus TA9734.</title>
        <authorList>
            <person name="Kubota H."/>
            <person name="Nakayama Y."/>
            <person name="Ariyoshi T."/>
        </authorList>
    </citation>
    <scope>NUCLEOTIDE SEQUENCE [LARGE SCALE GENOMIC DNA]</scope>
    <source>
        <strain evidence="1 2">TA9734</strain>
    </source>
</reference>
<dbReference type="RefSeq" id="WP_125125696.1">
    <property type="nucleotide sequence ID" value="NZ_AP025334.1"/>
</dbReference>